<organism evidence="1 2">
    <name type="scientific">Pleurodeles waltl</name>
    <name type="common">Iberian ribbed newt</name>
    <dbReference type="NCBI Taxonomy" id="8319"/>
    <lineage>
        <taxon>Eukaryota</taxon>
        <taxon>Metazoa</taxon>
        <taxon>Chordata</taxon>
        <taxon>Craniata</taxon>
        <taxon>Vertebrata</taxon>
        <taxon>Euteleostomi</taxon>
        <taxon>Amphibia</taxon>
        <taxon>Batrachia</taxon>
        <taxon>Caudata</taxon>
        <taxon>Salamandroidea</taxon>
        <taxon>Salamandridae</taxon>
        <taxon>Pleurodelinae</taxon>
        <taxon>Pleurodeles</taxon>
    </lineage>
</organism>
<accession>A0AAV7SCF5</accession>
<dbReference type="AlphaFoldDB" id="A0AAV7SCF5"/>
<reference evidence="1" key="1">
    <citation type="journal article" date="2022" name="bioRxiv">
        <title>Sequencing and chromosome-scale assembly of the giantPleurodeles waltlgenome.</title>
        <authorList>
            <person name="Brown T."/>
            <person name="Elewa A."/>
            <person name="Iarovenko S."/>
            <person name="Subramanian E."/>
            <person name="Araus A.J."/>
            <person name="Petzold A."/>
            <person name="Susuki M."/>
            <person name="Suzuki K.-i.T."/>
            <person name="Hayashi T."/>
            <person name="Toyoda A."/>
            <person name="Oliveira C."/>
            <person name="Osipova E."/>
            <person name="Leigh N.D."/>
            <person name="Simon A."/>
            <person name="Yun M.H."/>
        </authorList>
    </citation>
    <scope>NUCLEOTIDE SEQUENCE</scope>
    <source>
        <strain evidence="1">20211129_DDA</strain>
        <tissue evidence="1">Liver</tissue>
    </source>
</reference>
<protein>
    <submittedName>
        <fullName evidence="1">Uncharacterized protein</fullName>
    </submittedName>
</protein>
<dbReference type="EMBL" id="JANPWB010000008">
    <property type="protein sequence ID" value="KAJ1162222.1"/>
    <property type="molecule type" value="Genomic_DNA"/>
</dbReference>
<sequence>MLPQSQHPILQATSFTTLSPCSTTAASGPSPRSVPLPVGLRSVLPDASRAARSFTVSAPRSSDHLFRRTLSLQHRRSLRVVFQEPAVTKWPLICTAGHRLRGLHHHRLSTPVFRSAAGLVFPPGRTPN</sequence>
<gene>
    <name evidence="1" type="ORF">NDU88_002693</name>
</gene>
<evidence type="ECO:0000313" key="1">
    <source>
        <dbReference type="EMBL" id="KAJ1162222.1"/>
    </source>
</evidence>
<keyword evidence="2" id="KW-1185">Reference proteome</keyword>
<dbReference type="Proteomes" id="UP001066276">
    <property type="component" value="Chromosome 4_2"/>
</dbReference>
<comment type="caution">
    <text evidence="1">The sequence shown here is derived from an EMBL/GenBank/DDBJ whole genome shotgun (WGS) entry which is preliminary data.</text>
</comment>
<evidence type="ECO:0000313" key="2">
    <source>
        <dbReference type="Proteomes" id="UP001066276"/>
    </source>
</evidence>
<proteinExistence type="predicted"/>
<name>A0AAV7SCF5_PLEWA</name>